<dbReference type="Gene3D" id="6.10.340.10">
    <property type="match status" value="1"/>
</dbReference>
<accession>A0A1L3MV29</accession>
<dbReference type="Gene3D" id="1.10.287.130">
    <property type="match status" value="1"/>
</dbReference>
<dbReference type="RefSeq" id="WP_072580932.1">
    <property type="nucleotide sequence ID" value="NZ_CP016020.1"/>
</dbReference>
<dbReference type="GO" id="GO:0005886">
    <property type="term" value="C:plasma membrane"/>
    <property type="evidence" value="ECO:0007669"/>
    <property type="project" value="UniProtKB-SubCell"/>
</dbReference>
<dbReference type="Pfam" id="PF00672">
    <property type="entry name" value="HAMP"/>
    <property type="match status" value="1"/>
</dbReference>
<dbReference type="FunFam" id="3.30.565.10:FF:000006">
    <property type="entry name" value="Sensor histidine kinase WalK"/>
    <property type="match status" value="1"/>
</dbReference>
<feature type="transmembrane region" description="Helical" evidence="14">
    <location>
        <begin position="162"/>
        <end position="181"/>
    </location>
</feature>
<dbReference type="InterPro" id="IPR050398">
    <property type="entry name" value="HssS/ArlS-like"/>
</dbReference>
<dbReference type="Pfam" id="PF00512">
    <property type="entry name" value="HisKA"/>
    <property type="match status" value="1"/>
</dbReference>
<dbReference type="InterPro" id="IPR003661">
    <property type="entry name" value="HisK_dim/P_dom"/>
</dbReference>
<dbReference type="CDD" id="cd00082">
    <property type="entry name" value="HisKA"/>
    <property type="match status" value="1"/>
</dbReference>
<feature type="transmembrane region" description="Helical" evidence="14">
    <location>
        <begin position="7"/>
        <end position="26"/>
    </location>
</feature>
<keyword evidence="4" id="KW-1003">Cell membrane</keyword>
<dbReference type="PRINTS" id="PR00344">
    <property type="entry name" value="BCTRLSENSOR"/>
</dbReference>
<comment type="subcellular location">
    <subcellularLocation>
        <location evidence="2">Cell membrane</location>
        <topology evidence="2">Multi-pass membrane protein</topology>
    </subcellularLocation>
</comment>
<evidence type="ECO:0000256" key="3">
    <source>
        <dbReference type="ARBA" id="ARBA00012438"/>
    </source>
</evidence>
<keyword evidence="9 17" id="KW-0418">Kinase</keyword>
<name>A0A1L3MV29_9BACI</name>
<keyword evidence="12" id="KW-0902">Two-component regulatory system</keyword>
<dbReference type="SMART" id="SM00388">
    <property type="entry name" value="HisKA"/>
    <property type="match status" value="1"/>
</dbReference>
<keyword evidence="5" id="KW-0597">Phosphoprotein</keyword>
<evidence type="ECO:0000256" key="11">
    <source>
        <dbReference type="ARBA" id="ARBA00022989"/>
    </source>
</evidence>
<dbReference type="SUPFAM" id="SSF55874">
    <property type="entry name" value="ATPase domain of HSP90 chaperone/DNA topoisomerase II/histidine kinase"/>
    <property type="match status" value="1"/>
</dbReference>
<dbReference type="InterPro" id="IPR005467">
    <property type="entry name" value="His_kinase_dom"/>
</dbReference>
<protein>
    <recommendedName>
        <fullName evidence="3">histidine kinase</fullName>
        <ecNumber evidence="3">2.7.13.3</ecNumber>
    </recommendedName>
</protein>
<evidence type="ECO:0000256" key="10">
    <source>
        <dbReference type="ARBA" id="ARBA00022840"/>
    </source>
</evidence>
<dbReference type="EMBL" id="CP016020">
    <property type="protein sequence ID" value="APH06130.1"/>
    <property type="molecule type" value="Genomic_DNA"/>
</dbReference>
<reference evidence="17 18" key="1">
    <citation type="journal article" date="2016" name="Sci. Rep.">
        <title>Complete genome sequence and transcriptomic analysis of a novel marine strain Bacillus weihaiensis reveals the mechanism of brown algae degradation.</title>
        <authorList>
            <person name="Zhu Y."/>
            <person name="Chen P."/>
            <person name="Bao Y."/>
            <person name="Men Y."/>
            <person name="Zeng Y."/>
            <person name="Yang J."/>
            <person name="Sun J."/>
            <person name="Sun Y."/>
        </authorList>
    </citation>
    <scope>NUCLEOTIDE SEQUENCE [LARGE SCALE GENOMIC DNA]</scope>
    <source>
        <strain evidence="17 18">Alg07</strain>
    </source>
</reference>
<evidence type="ECO:0000256" key="14">
    <source>
        <dbReference type="SAM" id="Phobius"/>
    </source>
</evidence>
<dbReference type="InterPro" id="IPR036890">
    <property type="entry name" value="HATPase_C_sf"/>
</dbReference>
<evidence type="ECO:0000259" key="15">
    <source>
        <dbReference type="PROSITE" id="PS50109"/>
    </source>
</evidence>
<dbReference type="InterPro" id="IPR003660">
    <property type="entry name" value="HAMP_dom"/>
</dbReference>
<dbReference type="Proteomes" id="UP000181936">
    <property type="component" value="Chromosome"/>
</dbReference>
<organism evidence="17 18">
    <name type="scientific">Bacillus weihaiensis</name>
    <dbReference type="NCBI Taxonomy" id="1547283"/>
    <lineage>
        <taxon>Bacteria</taxon>
        <taxon>Bacillati</taxon>
        <taxon>Bacillota</taxon>
        <taxon>Bacilli</taxon>
        <taxon>Bacillales</taxon>
        <taxon>Bacillaceae</taxon>
        <taxon>Bacillus</taxon>
    </lineage>
</organism>
<dbReference type="PANTHER" id="PTHR45528">
    <property type="entry name" value="SENSOR HISTIDINE KINASE CPXA"/>
    <property type="match status" value="1"/>
</dbReference>
<feature type="domain" description="Histidine kinase" evidence="15">
    <location>
        <begin position="242"/>
        <end position="458"/>
    </location>
</feature>
<keyword evidence="13 14" id="KW-0472">Membrane</keyword>
<evidence type="ECO:0000256" key="13">
    <source>
        <dbReference type="ARBA" id="ARBA00023136"/>
    </source>
</evidence>
<dbReference type="EC" id="2.7.13.3" evidence="3"/>
<evidence type="ECO:0000256" key="8">
    <source>
        <dbReference type="ARBA" id="ARBA00022741"/>
    </source>
</evidence>
<evidence type="ECO:0000256" key="1">
    <source>
        <dbReference type="ARBA" id="ARBA00000085"/>
    </source>
</evidence>
<feature type="domain" description="HAMP" evidence="16">
    <location>
        <begin position="182"/>
        <end position="234"/>
    </location>
</feature>
<dbReference type="SMART" id="SM00387">
    <property type="entry name" value="HATPase_c"/>
    <property type="match status" value="1"/>
</dbReference>
<dbReference type="STRING" id="1547283.A9C19_16045"/>
<dbReference type="SUPFAM" id="SSF158472">
    <property type="entry name" value="HAMP domain-like"/>
    <property type="match status" value="1"/>
</dbReference>
<dbReference type="InterPro" id="IPR036097">
    <property type="entry name" value="HisK_dim/P_sf"/>
</dbReference>
<evidence type="ECO:0000256" key="12">
    <source>
        <dbReference type="ARBA" id="ARBA00023012"/>
    </source>
</evidence>
<dbReference type="InterPro" id="IPR003594">
    <property type="entry name" value="HATPase_dom"/>
</dbReference>
<evidence type="ECO:0000256" key="9">
    <source>
        <dbReference type="ARBA" id="ARBA00022777"/>
    </source>
</evidence>
<gene>
    <name evidence="17" type="ORF">A9C19_16045</name>
</gene>
<evidence type="ECO:0000256" key="4">
    <source>
        <dbReference type="ARBA" id="ARBA00022475"/>
    </source>
</evidence>
<evidence type="ECO:0000256" key="6">
    <source>
        <dbReference type="ARBA" id="ARBA00022679"/>
    </source>
</evidence>
<dbReference type="CDD" id="cd06225">
    <property type="entry name" value="HAMP"/>
    <property type="match status" value="1"/>
</dbReference>
<dbReference type="CDD" id="cd00075">
    <property type="entry name" value="HATPase"/>
    <property type="match status" value="1"/>
</dbReference>
<keyword evidence="8" id="KW-0547">Nucleotide-binding</keyword>
<dbReference type="OrthoDB" id="9813151at2"/>
<evidence type="ECO:0000256" key="7">
    <source>
        <dbReference type="ARBA" id="ARBA00022692"/>
    </source>
</evidence>
<evidence type="ECO:0000256" key="5">
    <source>
        <dbReference type="ARBA" id="ARBA00022553"/>
    </source>
</evidence>
<dbReference type="PANTHER" id="PTHR45528:SF1">
    <property type="entry name" value="SENSOR HISTIDINE KINASE CPXA"/>
    <property type="match status" value="1"/>
</dbReference>
<keyword evidence="10" id="KW-0067">ATP-binding</keyword>
<evidence type="ECO:0000259" key="16">
    <source>
        <dbReference type="PROSITE" id="PS50885"/>
    </source>
</evidence>
<dbReference type="SUPFAM" id="SSF47384">
    <property type="entry name" value="Homodimeric domain of signal transducing histidine kinase"/>
    <property type="match status" value="1"/>
</dbReference>
<dbReference type="Pfam" id="PF02518">
    <property type="entry name" value="HATPase_c"/>
    <property type="match status" value="1"/>
</dbReference>
<dbReference type="KEGG" id="bwh:A9C19_16045"/>
<sequence>MKISIKLGLWFFICIFIIEASSMFFLHRNVVHSLVNEELDSLKSRGNSHSDVLDISYDELTLHHIQIMETGTDTEVVITDEVGKIMISSKPIDDVMDKILTRNSVDLDAPNEGLILQADWQNEQYISTVSSFKGPKGDIGYVYMFKSTDQIQRFISRLNEHFILASVLILFFMLITIFFLSKALTKPLLSMKEATRKISKGDFSVSLPKTTNDEIGELSTSIQKLANDLNYLKKERTGFLASISHELRTPLTYIKGYTDIARRENLSEKDRLSYLNIIYEEANHVGDLLKELFDLAKMDQNTFTISKEKVKIGSFMYSIFQKIKPAFDSKGVTLELVCKINTVVDIDPIRFEQVLLNLLDNALKYSDTHTLTTIVITNEGNLVKIFVKDQGIGIPAEDLPYIFERLYRVDKSRSRLTGGYGLGLSIVKEIVDAHGGNITVESQLNKGTCFRITLKGLYDDNSFVNRR</sequence>
<dbReference type="Gene3D" id="3.30.565.10">
    <property type="entry name" value="Histidine kinase-like ATPase, C-terminal domain"/>
    <property type="match status" value="1"/>
</dbReference>
<evidence type="ECO:0000256" key="2">
    <source>
        <dbReference type="ARBA" id="ARBA00004651"/>
    </source>
</evidence>
<dbReference type="PROSITE" id="PS50885">
    <property type="entry name" value="HAMP"/>
    <property type="match status" value="1"/>
</dbReference>
<keyword evidence="6" id="KW-0808">Transferase</keyword>
<evidence type="ECO:0000313" key="17">
    <source>
        <dbReference type="EMBL" id="APH06130.1"/>
    </source>
</evidence>
<evidence type="ECO:0000313" key="18">
    <source>
        <dbReference type="Proteomes" id="UP000181936"/>
    </source>
</evidence>
<dbReference type="SMART" id="SM00304">
    <property type="entry name" value="HAMP"/>
    <property type="match status" value="1"/>
</dbReference>
<dbReference type="GO" id="GO:0000155">
    <property type="term" value="F:phosphorelay sensor kinase activity"/>
    <property type="evidence" value="ECO:0007669"/>
    <property type="project" value="InterPro"/>
</dbReference>
<comment type="catalytic activity">
    <reaction evidence="1">
        <text>ATP + protein L-histidine = ADP + protein N-phospho-L-histidine.</text>
        <dbReference type="EC" id="2.7.13.3"/>
    </reaction>
</comment>
<dbReference type="InterPro" id="IPR004358">
    <property type="entry name" value="Sig_transdc_His_kin-like_C"/>
</dbReference>
<keyword evidence="11 14" id="KW-1133">Transmembrane helix</keyword>
<dbReference type="GO" id="GO:0005524">
    <property type="term" value="F:ATP binding"/>
    <property type="evidence" value="ECO:0007669"/>
    <property type="project" value="UniProtKB-KW"/>
</dbReference>
<dbReference type="FunFam" id="1.10.287.130:FF:000001">
    <property type="entry name" value="Two-component sensor histidine kinase"/>
    <property type="match status" value="1"/>
</dbReference>
<keyword evidence="18" id="KW-1185">Reference proteome</keyword>
<dbReference type="AlphaFoldDB" id="A0A1L3MV29"/>
<keyword evidence="7 14" id="KW-0812">Transmembrane</keyword>
<proteinExistence type="predicted"/>
<dbReference type="PROSITE" id="PS50109">
    <property type="entry name" value="HIS_KIN"/>
    <property type="match status" value="1"/>
</dbReference>